<dbReference type="SUPFAM" id="SSF52980">
    <property type="entry name" value="Restriction endonuclease-like"/>
    <property type="match status" value="1"/>
</dbReference>
<evidence type="ECO:0000256" key="9">
    <source>
        <dbReference type="ARBA" id="ARBA00023204"/>
    </source>
</evidence>
<organism evidence="12 13">
    <name type="scientific">Rubrivivax rivuli</name>
    <dbReference type="NCBI Taxonomy" id="1862385"/>
    <lineage>
        <taxon>Bacteria</taxon>
        <taxon>Pseudomonadati</taxon>
        <taxon>Pseudomonadota</taxon>
        <taxon>Betaproteobacteria</taxon>
        <taxon>Burkholderiales</taxon>
        <taxon>Sphaerotilaceae</taxon>
        <taxon>Rubrivivax</taxon>
    </lineage>
</organism>
<keyword evidence="3 10" id="KW-0227">DNA damage</keyword>
<name>A0A437RID2_9BURK</name>
<sequence>MPESVSPALTGAALTPGLLVLHGNRLAALAETVFAFLARHPLGPLEEETLLVQSNGMAEWLKMELATAQGLCAATRVELPARFIWRAYRAVLGRAAVPAVSALDKLPLTWRLMRLLPGLAAQPGFEPVAAFLGADDSPARRLQLARRLADLFDQYQVYRGDWLQAWAAGRNTLPRAPAAAADVPADQAWQPALWRALLAELPAEEQAAARPQLQQRFVQALRETGAGPWPGLPRRVVLFGTTHIPQQLLEAVAALSEHVQVLLAVPNPCRYHWADLISGRELLRAARRRAPLRGGTDLAALPLEALHLHGHPLLAAWGRQGRDFVRQLDAFDNAEVARQRFAMSRVDFFDEGPGQTLLQQLQAQIRDLQPLAEARATAVPPAADDRSIVFHVAHGAQREVEVLHDQLLHLLAHPPGGDALQPRDIVVMVPDIETFAPAIRAVFGQHGRGHPRHIPWGLADQRERGRHPLLLALEWLLRAPQQRHSFSELQGLLEVPALARRFGLAPEDLPTLLAWAAGAGARWGLSAAQRAQLGLASCEGFNSWQFALQRLLLGYATGELPPAAERPAGIEPHPEVAGLDAELAGALAEWLGVLQAWWADSGVPRAPEAWAVRARALLQAVFAAQDDEERALLAALDEALGAWLQACEAAGFDEPVALDVLREAWLDALDEPGLTRRFRAGGVTFCTLLPLRAIPFEVVCLLGMNDGDYPRRSLRSDFDLMALPGQARPGDRSRRDDDRQLMLDALLSARRVLYLSWAGRSVRDNQGQPPSVLVGQLQDHLEAVWGEAALKARITEHPLQPFSRRYFEAPALAEGAAAPALFTYAAEWRGAHEGPAEPAAAAAPAAVAPVAPSLAPATLDALAAFLKNPVKAWFRHRLQVQFTERAEAPPDDESFAAAGLDRWQLMDEVLRSAQREAALAAAQGADTAVDAEAVACAVQAELARLQRAGRLPLAGPGRRVQAELQQTLQPMLQHWQALRAAHPQLLPPLPPALPAVVQDDLADGLPAMPGLSDALVGLRASAEPGALPVFIELQASRLVSSKPSKAPPPRADKLLRPWLRCLAAAACGRPVAGIVVGADKVVHLAPPEPAAARQTLQALLAAWADGLSADAPWPTALATGLGLLKSAEAAQAAFEGSAQGRVPAEGREPCLARLFPSYAHLAAHPAHEPASRTLYAALAEAMATQLRIEDLPGGAAGDEAEAAAGDGDE</sequence>
<evidence type="ECO:0000256" key="4">
    <source>
        <dbReference type="ARBA" id="ARBA00022801"/>
    </source>
</evidence>
<feature type="domain" description="RecC C-terminal" evidence="11">
    <location>
        <begin position="857"/>
        <end position="1125"/>
    </location>
</feature>
<evidence type="ECO:0000256" key="6">
    <source>
        <dbReference type="ARBA" id="ARBA00022839"/>
    </source>
</evidence>
<dbReference type="RefSeq" id="WP_128228886.1">
    <property type="nucleotide sequence ID" value="NZ_SACR01000003.1"/>
</dbReference>
<evidence type="ECO:0000256" key="3">
    <source>
        <dbReference type="ARBA" id="ARBA00022763"/>
    </source>
</evidence>
<accession>A0A437RID2</accession>
<evidence type="ECO:0000256" key="2">
    <source>
        <dbReference type="ARBA" id="ARBA00022741"/>
    </source>
</evidence>
<dbReference type="Gene3D" id="1.10.10.990">
    <property type="match status" value="1"/>
</dbReference>
<evidence type="ECO:0000256" key="7">
    <source>
        <dbReference type="ARBA" id="ARBA00022840"/>
    </source>
</evidence>
<keyword evidence="2 10" id="KW-0547">Nucleotide-binding</keyword>
<dbReference type="OrthoDB" id="9762834at2"/>
<comment type="function">
    <text evidence="10">A helicase/nuclease that prepares dsDNA breaks (DSB) for recombinational DNA repair. Binds to DSBs and unwinds DNA via a highly rapid and processive ATP-dependent bidirectional helicase activity. Unwinds dsDNA until it encounters a Chi (crossover hotspot instigator) sequence from the 3' direction. Cuts ssDNA a few nucleotides 3' to the Chi site. The properties and activities of the enzyme are changed at Chi. The Chi-altered holoenzyme produces a long 3'-ssDNA overhang and facilitates RecA-binding to the ssDNA for homologous DNA recombination and repair. Holoenzyme degrades any linearized DNA that is unable to undergo homologous recombination. In the holoenzyme this subunit recognizes the wild-type Chi sequence, and when added to isolated RecB increases its ATP-dependent helicase processivity.</text>
</comment>
<comment type="similarity">
    <text evidence="10">Belongs to the RecC family.</text>
</comment>
<dbReference type="GO" id="GO:0003678">
    <property type="term" value="F:DNA helicase activity"/>
    <property type="evidence" value="ECO:0007669"/>
    <property type="project" value="UniProtKB-UniRule"/>
</dbReference>
<dbReference type="PANTHER" id="PTHR30591">
    <property type="entry name" value="RECBCD ENZYME SUBUNIT RECC"/>
    <property type="match status" value="1"/>
</dbReference>
<keyword evidence="9 10" id="KW-0234">DNA repair</keyword>
<keyword evidence="6 10" id="KW-0269">Exonuclease</keyword>
<dbReference type="GO" id="GO:0000724">
    <property type="term" value="P:double-strand break repair via homologous recombination"/>
    <property type="evidence" value="ECO:0007669"/>
    <property type="project" value="UniProtKB-UniRule"/>
</dbReference>
<dbReference type="GO" id="GO:0005524">
    <property type="term" value="F:ATP binding"/>
    <property type="evidence" value="ECO:0007669"/>
    <property type="project" value="UniProtKB-UniRule"/>
</dbReference>
<evidence type="ECO:0000256" key="8">
    <source>
        <dbReference type="ARBA" id="ARBA00023125"/>
    </source>
</evidence>
<evidence type="ECO:0000256" key="10">
    <source>
        <dbReference type="HAMAP-Rule" id="MF_01486"/>
    </source>
</evidence>
<comment type="caution">
    <text evidence="12">The sequence shown here is derived from an EMBL/GenBank/DDBJ whole genome shotgun (WGS) entry which is preliminary data.</text>
</comment>
<evidence type="ECO:0000313" key="12">
    <source>
        <dbReference type="EMBL" id="RVU46526.1"/>
    </source>
</evidence>
<evidence type="ECO:0000256" key="5">
    <source>
        <dbReference type="ARBA" id="ARBA00022806"/>
    </source>
</evidence>
<dbReference type="InterPro" id="IPR027417">
    <property type="entry name" value="P-loop_NTPase"/>
</dbReference>
<keyword evidence="7 10" id="KW-0067">ATP-binding</keyword>
<dbReference type="SUPFAM" id="SSF52540">
    <property type="entry name" value="P-loop containing nucleoside triphosphate hydrolases"/>
    <property type="match status" value="2"/>
</dbReference>
<protein>
    <recommendedName>
        <fullName evidence="10">RecBCD enzyme subunit RecC</fullName>
    </recommendedName>
    <alternativeName>
        <fullName evidence="10">Exonuclease V subunit RecC</fullName>
        <shortName evidence="10">ExoV subunit RecC</shortName>
    </alternativeName>
    <alternativeName>
        <fullName evidence="10">Helicase/nuclease RecBCD subunit RecC</fullName>
    </alternativeName>
</protein>
<dbReference type="Pfam" id="PF04257">
    <property type="entry name" value="Exonuc_V_gamma"/>
    <property type="match status" value="1"/>
</dbReference>
<dbReference type="InterPro" id="IPR041500">
    <property type="entry name" value="RecC_C"/>
</dbReference>
<dbReference type="InterPro" id="IPR006697">
    <property type="entry name" value="RecC"/>
</dbReference>
<dbReference type="PIRSF" id="PIRSF000980">
    <property type="entry name" value="RecC"/>
    <property type="match status" value="1"/>
</dbReference>
<comment type="miscellaneous">
    <text evidence="10">In the RecBCD complex, RecB has a slow 3'-5' helicase, an exonuclease activity and loads RecA onto ssDNA, RecD has a fast 5'-3' helicase activity, while RecC stimulates the ATPase and processivity of the RecB helicase and contributes to recognition of the Chi site.</text>
</comment>
<dbReference type="AlphaFoldDB" id="A0A437RID2"/>
<dbReference type="NCBIfam" id="TIGR01450">
    <property type="entry name" value="recC"/>
    <property type="match status" value="1"/>
</dbReference>
<keyword evidence="1 10" id="KW-0540">Nuclease</keyword>
<dbReference type="EMBL" id="SACR01000003">
    <property type="protein sequence ID" value="RVU46526.1"/>
    <property type="molecule type" value="Genomic_DNA"/>
</dbReference>
<evidence type="ECO:0000259" key="11">
    <source>
        <dbReference type="Pfam" id="PF17946"/>
    </source>
</evidence>
<dbReference type="PANTHER" id="PTHR30591:SF1">
    <property type="entry name" value="RECBCD ENZYME SUBUNIT RECC"/>
    <property type="match status" value="1"/>
</dbReference>
<comment type="subunit">
    <text evidence="10">Heterotrimer of RecB, RecC and RecD. All subunits contribute to DNA-binding.</text>
</comment>
<keyword evidence="13" id="KW-1185">Reference proteome</keyword>
<dbReference type="Gene3D" id="1.10.10.160">
    <property type="match status" value="1"/>
</dbReference>
<dbReference type="InterPro" id="IPR013986">
    <property type="entry name" value="DExx_box_DNA_helicase_dom_sf"/>
</dbReference>
<dbReference type="GO" id="GO:0009338">
    <property type="term" value="C:exodeoxyribonuclease V complex"/>
    <property type="evidence" value="ECO:0007669"/>
    <property type="project" value="InterPro"/>
</dbReference>
<dbReference type="GO" id="GO:0003677">
    <property type="term" value="F:DNA binding"/>
    <property type="evidence" value="ECO:0007669"/>
    <property type="project" value="UniProtKB-UniRule"/>
</dbReference>
<keyword evidence="4 10" id="KW-0378">Hydrolase</keyword>
<reference evidence="12 13" key="1">
    <citation type="submission" date="2019-01" db="EMBL/GenBank/DDBJ databases">
        <authorList>
            <person name="Chen W.-M."/>
        </authorList>
    </citation>
    <scope>NUCLEOTIDE SEQUENCE [LARGE SCALE GENOMIC DNA]</scope>
    <source>
        <strain evidence="12 13">KYPY4</strain>
    </source>
</reference>
<keyword evidence="5 10" id="KW-0347">Helicase</keyword>
<evidence type="ECO:0000256" key="1">
    <source>
        <dbReference type="ARBA" id="ARBA00022722"/>
    </source>
</evidence>
<dbReference type="Gene3D" id="3.40.50.10930">
    <property type="match status" value="1"/>
</dbReference>
<keyword evidence="8 10" id="KW-0238">DNA-binding</keyword>
<evidence type="ECO:0000313" key="13">
    <source>
        <dbReference type="Proteomes" id="UP000285575"/>
    </source>
</evidence>
<dbReference type="Gene3D" id="1.10.486.10">
    <property type="entry name" value="PCRA, domain 4"/>
    <property type="match status" value="1"/>
</dbReference>
<dbReference type="Pfam" id="PF17946">
    <property type="entry name" value="RecC_C"/>
    <property type="match status" value="1"/>
</dbReference>
<dbReference type="Proteomes" id="UP000285575">
    <property type="component" value="Unassembled WGS sequence"/>
</dbReference>
<proteinExistence type="inferred from homology"/>
<dbReference type="InterPro" id="IPR011335">
    <property type="entry name" value="Restrct_endonuc-II-like"/>
</dbReference>
<dbReference type="HAMAP" id="MF_01486">
    <property type="entry name" value="RecC"/>
    <property type="match status" value="1"/>
</dbReference>
<dbReference type="GO" id="GO:0008854">
    <property type="term" value="F:exodeoxyribonuclease V activity"/>
    <property type="evidence" value="ECO:0007669"/>
    <property type="project" value="InterPro"/>
</dbReference>
<dbReference type="Gene3D" id="3.40.50.300">
    <property type="entry name" value="P-loop containing nucleotide triphosphate hydrolases"/>
    <property type="match status" value="1"/>
</dbReference>
<gene>
    <name evidence="10 12" type="primary">recC</name>
    <name evidence="12" type="ORF">EOE66_11955</name>
</gene>